<protein>
    <submittedName>
        <fullName evidence="1">Uncharacterized protein</fullName>
    </submittedName>
</protein>
<dbReference type="AlphaFoldDB" id="A0A5N6T4K2"/>
<reference evidence="1 2" key="1">
    <citation type="submission" date="2019-04" db="EMBL/GenBank/DDBJ databases">
        <title>Friends and foes A comparative genomics study of 23 Aspergillus species from section Flavi.</title>
        <authorList>
            <consortium name="DOE Joint Genome Institute"/>
            <person name="Kjaerbolling I."/>
            <person name="Vesth T."/>
            <person name="Frisvad J.C."/>
            <person name="Nybo J.L."/>
            <person name="Theobald S."/>
            <person name="Kildgaard S."/>
            <person name="Isbrandt T."/>
            <person name="Kuo A."/>
            <person name="Sato A."/>
            <person name="Lyhne E.K."/>
            <person name="Kogle M.E."/>
            <person name="Wiebenga A."/>
            <person name="Kun R.S."/>
            <person name="Lubbers R.J."/>
            <person name="Makela M.R."/>
            <person name="Barry K."/>
            <person name="Chovatia M."/>
            <person name="Clum A."/>
            <person name="Daum C."/>
            <person name="Haridas S."/>
            <person name="He G."/>
            <person name="LaButti K."/>
            <person name="Lipzen A."/>
            <person name="Mondo S."/>
            <person name="Riley R."/>
            <person name="Salamov A."/>
            <person name="Simmons B.A."/>
            <person name="Magnuson J.K."/>
            <person name="Henrissat B."/>
            <person name="Mortensen U.H."/>
            <person name="Larsen T.O."/>
            <person name="Devries R.P."/>
            <person name="Grigoriev I.V."/>
            <person name="Machida M."/>
            <person name="Baker S.E."/>
            <person name="Andersen M.R."/>
        </authorList>
    </citation>
    <scope>NUCLEOTIDE SEQUENCE [LARGE SCALE GENOMIC DNA]</scope>
    <source>
        <strain evidence="1 2">CBS 117625</strain>
    </source>
</reference>
<sequence length="58" mass="6412">MDYVKGNIGLSLGTSRCDWAGFLDLPKMGCGLSSHLVRKQHLVLEILQPRPIFPPSFA</sequence>
<evidence type="ECO:0000313" key="2">
    <source>
        <dbReference type="Proteomes" id="UP000325672"/>
    </source>
</evidence>
<organism evidence="1 2">
    <name type="scientific">Aspergillus pseudotamarii</name>
    <dbReference type="NCBI Taxonomy" id="132259"/>
    <lineage>
        <taxon>Eukaryota</taxon>
        <taxon>Fungi</taxon>
        <taxon>Dikarya</taxon>
        <taxon>Ascomycota</taxon>
        <taxon>Pezizomycotina</taxon>
        <taxon>Eurotiomycetes</taxon>
        <taxon>Eurotiomycetidae</taxon>
        <taxon>Eurotiales</taxon>
        <taxon>Aspergillaceae</taxon>
        <taxon>Aspergillus</taxon>
        <taxon>Aspergillus subgen. Circumdati</taxon>
    </lineage>
</organism>
<dbReference type="GeneID" id="43637007"/>
<keyword evidence="2" id="KW-1185">Reference proteome</keyword>
<dbReference type="Proteomes" id="UP000325672">
    <property type="component" value="Unassembled WGS sequence"/>
</dbReference>
<dbReference type="EMBL" id="ML743559">
    <property type="protein sequence ID" value="KAE8141141.1"/>
    <property type="molecule type" value="Genomic_DNA"/>
</dbReference>
<name>A0A5N6T4K2_ASPPS</name>
<gene>
    <name evidence="1" type="ORF">BDV38DRAFT_221479</name>
</gene>
<proteinExistence type="predicted"/>
<evidence type="ECO:0000313" key="1">
    <source>
        <dbReference type="EMBL" id="KAE8141141.1"/>
    </source>
</evidence>
<accession>A0A5N6T4K2</accession>
<dbReference type="RefSeq" id="XP_031917204.1">
    <property type="nucleotide sequence ID" value="XM_032052797.1"/>
</dbReference>